<dbReference type="InParanoid" id="S8EEW7"/>
<sequence>MAGGQFYTVVMQQTNKSFPRRLQLGKMKEKQKVKAIHRYRQQEVLFTGYVGCGKSALLRAVVHHDTLPTCSLHSNGEIVMFMGVGKGKPKGSYPAKFIIVDSSGYNEESGGVVRFVLAYRPNLRRVFLMVDASKGLQDEDRSLLEHMGGLPTIRAEVQPVLTKVDLIAPEERTKIAEQIFEEIKKTSPWLPAPILTCARKENKTGIEEIRRSIAQAIQLPYEEAWAPRGTPRHKTQPLGDATNEQHGDAEDGAEPSARPARVTSLERRRAVRVERAEREASTEGEEERTAQVGTERPQRARKRQTRYDIRDEAAARWAEAEAGRRHRAATGFGMKQMARERTAGET</sequence>
<name>S8EEW7_FOMSC</name>
<gene>
    <name evidence="2" type="ORF">FOMPIDRAFT_1047443</name>
</gene>
<evidence type="ECO:0000313" key="3">
    <source>
        <dbReference type="Proteomes" id="UP000015241"/>
    </source>
</evidence>
<dbReference type="OrthoDB" id="391988at2759"/>
<keyword evidence="3" id="KW-1185">Reference proteome</keyword>
<feature type="region of interest" description="Disordered" evidence="1">
    <location>
        <begin position="224"/>
        <end position="346"/>
    </location>
</feature>
<dbReference type="InterPro" id="IPR052279">
    <property type="entry name" value="EngB_GTPase"/>
</dbReference>
<feature type="compositionally biased region" description="Basic and acidic residues" evidence="1">
    <location>
        <begin position="305"/>
        <end position="323"/>
    </location>
</feature>
<organism evidence="2 3">
    <name type="scientific">Fomitopsis schrenkii</name>
    <name type="common">Brown rot fungus</name>
    <dbReference type="NCBI Taxonomy" id="2126942"/>
    <lineage>
        <taxon>Eukaryota</taxon>
        <taxon>Fungi</taxon>
        <taxon>Dikarya</taxon>
        <taxon>Basidiomycota</taxon>
        <taxon>Agaricomycotina</taxon>
        <taxon>Agaricomycetes</taxon>
        <taxon>Polyporales</taxon>
        <taxon>Fomitopsis</taxon>
    </lineage>
</organism>
<dbReference type="EMBL" id="KE504132">
    <property type="protein sequence ID" value="EPT03083.1"/>
    <property type="molecule type" value="Genomic_DNA"/>
</dbReference>
<dbReference type="GO" id="GO:0005739">
    <property type="term" value="C:mitochondrion"/>
    <property type="evidence" value="ECO:0007669"/>
    <property type="project" value="TreeGrafter"/>
</dbReference>
<dbReference type="PANTHER" id="PTHR46498:SF1">
    <property type="entry name" value="GTP-BINDING PROTEIN 8"/>
    <property type="match status" value="1"/>
</dbReference>
<dbReference type="Gene3D" id="3.40.50.300">
    <property type="entry name" value="P-loop containing nucleotide triphosphate hydrolases"/>
    <property type="match status" value="1"/>
</dbReference>
<evidence type="ECO:0000313" key="2">
    <source>
        <dbReference type="EMBL" id="EPT03083.1"/>
    </source>
</evidence>
<dbReference type="PANTHER" id="PTHR46498">
    <property type="entry name" value="GTP-BINDING PROTEIN 8"/>
    <property type="match status" value="1"/>
</dbReference>
<accession>S8EEW7</accession>
<feature type="compositionally biased region" description="Basic and acidic residues" evidence="1">
    <location>
        <begin position="337"/>
        <end position="346"/>
    </location>
</feature>
<dbReference type="SUPFAM" id="SSF52540">
    <property type="entry name" value="P-loop containing nucleoside triphosphate hydrolases"/>
    <property type="match status" value="1"/>
</dbReference>
<feature type="compositionally biased region" description="Basic and acidic residues" evidence="1">
    <location>
        <begin position="264"/>
        <end position="281"/>
    </location>
</feature>
<evidence type="ECO:0000256" key="1">
    <source>
        <dbReference type="SAM" id="MobiDB-lite"/>
    </source>
</evidence>
<protein>
    <submittedName>
        <fullName evidence="2">Uncharacterized protein</fullName>
    </submittedName>
</protein>
<proteinExistence type="predicted"/>
<dbReference type="STRING" id="743788.S8EEW7"/>
<dbReference type="AlphaFoldDB" id="S8EEW7"/>
<reference evidence="2 3" key="1">
    <citation type="journal article" date="2012" name="Science">
        <title>The Paleozoic origin of enzymatic lignin decomposition reconstructed from 31 fungal genomes.</title>
        <authorList>
            <person name="Floudas D."/>
            <person name="Binder M."/>
            <person name="Riley R."/>
            <person name="Barry K."/>
            <person name="Blanchette R.A."/>
            <person name="Henrissat B."/>
            <person name="Martinez A.T."/>
            <person name="Otillar R."/>
            <person name="Spatafora J.W."/>
            <person name="Yadav J.S."/>
            <person name="Aerts A."/>
            <person name="Benoit I."/>
            <person name="Boyd A."/>
            <person name="Carlson A."/>
            <person name="Copeland A."/>
            <person name="Coutinho P.M."/>
            <person name="de Vries R.P."/>
            <person name="Ferreira P."/>
            <person name="Findley K."/>
            <person name="Foster B."/>
            <person name="Gaskell J."/>
            <person name="Glotzer D."/>
            <person name="Gorecki P."/>
            <person name="Heitman J."/>
            <person name="Hesse C."/>
            <person name="Hori C."/>
            <person name="Igarashi K."/>
            <person name="Jurgens J.A."/>
            <person name="Kallen N."/>
            <person name="Kersten P."/>
            <person name="Kohler A."/>
            <person name="Kuees U."/>
            <person name="Kumar T.K.A."/>
            <person name="Kuo A."/>
            <person name="LaButti K."/>
            <person name="Larrondo L.F."/>
            <person name="Lindquist E."/>
            <person name="Ling A."/>
            <person name="Lombard V."/>
            <person name="Lucas S."/>
            <person name="Lundell T."/>
            <person name="Martin R."/>
            <person name="McLaughlin D.J."/>
            <person name="Morgenstern I."/>
            <person name="Morin E."/>
            <person name="Murat C."/>
            <person name="Nagy L.G."/>
            <person name="Nolan M."/>
            <person name="Ohm R.A."/>
            <person name="Patyshakuliyeva A."/>
            <person name="Rokas A."/>
            <person name="Ruiz-Duenas F.J."/>
            <person name="Sabat G."/>
            <person name="Salamov A."/>
            <person name="Samejima M."/>
            <person name="Schmutz J."/>
            <person name="Slot J.C."/>
            <person name="St John F."/>
            <person name="Stenlid J."/>
            <person name="Sun H."/>
            <person name="Sun S."/>
            <person name="Syed K."/>
            <person name="Tsang A."/>
            <person name="Wiebenga A."/>
            <person name="Young D."/>
            <person name="Pisabarro A."/>
            <person name="Eastwood D.C."/>
            <person name="Martin F."/>
            <person name="Cullen D."/>
            <person name="Grigoriev I.V."/>
            <person name="Hibbett D.S."/>
        </authorList>
    </citation>
    <scope>NUCLEOTIDE SEQUENCE</scope>
    <source>
        <strain evidence="3">FP-58527</strain>
    </source>
</reference>
<dbReference type="Proteomes" id="UP000015241">
    <property type="component" value="Unassembled WGS sequence"/>
</dbReference>
<dbReference type="HOGENOM" id="CLU_801774_0_0_1"/>
<dbReference type="InterPro" id="IPR027417">
    <property type="entry name" value="P-loop_NTPase"/>
</dbReference>